<evidence type="ECO:0000256" key="7">
    <source>
        <dbReference type="ARBA" id="ARBA00022917"/>
    </source>
</evidence>
<dbReference type="HAMAP" id="MF_02006">
    <property type="entry name" value="Tyr_tRNA_synth_type1"/>
    <property type="match status" value="1"/>
</dbReference>
<dbReference type="InterPro" id="IPR001412">
    <property type="entry name" value="aa-tRNA-synth_I_CS"/>
</dbReference>
<dbReference type="CDD" id="cd00165">
    <property type="entry name" value="S4"/>
    <property type="match status" value="1"/>
</dbReference>
<dbReference type="Proteomes" id="UP000204221">
    <property type="component" value="Chromosome"/>
</dbReference>
<keyword evidence="5 11" id="KW-0067">ATP-binding</keyword>
<feature type="binding site" evidence="11">
    <location>
        <position position="240"/>
    </location>
    <ligand>
        <name>ATP</name>
        <dbReference type="ChEBI" id="CHEBI:30616"/>
    </ligand>
</feature>
<organism evidence="14 15">
    <name type="scientific">Actinoalloteichus hoggarensis</name>
    <dbReference type="NCBI Taxonomy" id="1470176"/>
    <lineage>
        <taxon>Bacteria</taxon>
        <taxon>Bacillati</taxon>
        <taxon>Actinomycetota</taxon>
        <taxon>Actinomycetes</taxon>
        <taxon>Pseudonocardiales</taxon>
        <taxon>Pseudonocardiaceae</taxon>
        <taxon>Actinoalloteichus</taxon>
    </lineage>
</organism>
<comment type="similarity">
    <text evidence="10 11">Belongs to the class-I aminoacyl-tRNA synthetase family. TyrS type 1 subfamily.</text>
</comment>
<keyword evidence="3 11" id="KW-0436">Ligase</keyword>
<evidence type="ECO:0000313" key="14">
    <source>
        <dbReference type="EMBL" id="ASO21432.1"/>
    </source>
</evidence>
<dbReference type="Gene3D" id="3.40.50.620">
    <property type="entry name" value="HUPs"/>
    <property type="match status" value="1"/>
</dbReference>
<dbReference type="InterPro" id="IPR054608">
    <property type="entry name" value="SYY-like_C"/>
</dbReference>
<dbReference type="PRINTS" id="PR01040">
    <property type="entry name" value="TRNASYNTHTYR"/>
</dbReference>
<dbReference type="InterPro" id="IPR002307">
    <property type="entry name" value="Tyr-tRNA-ligase"/>
</dbReference>
<dbReference type="EMBL" id="CP022521">
    <property type="protein sequence ID" value="ASO21432.1"/>
    <property type="molecule type" value="Genomic_DNA"/>
</dbReference>
<keyword evidence="7 11" id="KW-0648">Protein biosynthesis</keyword>
<dbReference type="CDD" id="cd00805">
    <property type="entry name" value="TyrRS_core"/>
    <property type="match status" value="1"/>
</dbReference>
<evidence type="ECO:0000256" key="4">
    <source>
        <dbReference type="ARBA" id="ARBA00022741"/>
    </source>
</evidence>
<evidence type="ECO:0000256" key="11">
    <source>
        <dbReference type="HAMAP-Rule" id="MF_02006"/>
    </source>
</evidence>
<evidence type="ECO:0000256" key="10">
    <source>
        <dbReference type="ARBA" id="ARBA00060965"/>
    </source>
</evidence>
<evidence type="ECO:0000256" key="6">
    <source>
        <dbReference type="ARBA" id="ARBA00022884"/>
    </source>
</evidence>
<proteinExistence type="inferred from homology"/>
<evidence type="ECO:0000256" key="2">
    <source>
        <dbReference type="ARBA" id="ARBA00022490"/>
    </source>
</evidence>
<evidence type="ECO:0000256" key="8">
    <source>
        <dbReference type="ARBA" id="ARBA00023146"/>
    </source>
</evidence>
<comment type="function">
    <text evidence="11">Catalyzes the attachment of tyrosine to tRNA(Tyr) in a two-step reaction: tyrosine is first activated by ATP to form Tyr-AMP and then transferred to the acceptor end of tRNA(Tyr).</text>
</comment>
<dbReference type="PANTHER" id="PTHR11766:SF0">
    <property type="entry name" value="TYROSINE--TRNA LIGASE, MITOCHONDRIAL"/>
    <property type="match status" value="1"/>
</dbReference>
<dbReference type="PANTHER" id="PTHR11766">
    <property type="entry name" value="TYROSYL-TRNA SYNTHETASE"/>
    <property type="match status" value="1"/>
</dbReference>
<evidence type="ECO:0000256" key="3">
    <source>
        <dbReference type="ARBA" id="ARBA00022598"/>
    </source>
</evidence>
<dbReference type="FunFam" id="3.10.290.10:FF:000014">
    <property type="entry name" value="Tyrosine--tRNA ligase"/>
    <property type="match status" value="1"/>
</dbReference>
<keyword evidence="2 11" id="KW-0963">Cytoplasm</keyword>
<dbReference type="GO" id="GO:0003723">
    <property type="term" value="F:RNA binding"/>
    <property type="evidence" value="ECO:0007669"/>
    <property type="project" value="UniProtKB-KW"/>
</dbReference>
<dbReference type="PROSITE" id="PS50889">
    <property type="entry name" value="S4"/>
    <property type="match status" value="1"/>
</dbReference>
<dbReference type="FunFam" id="1.10.240.10:FF:000001">
    <property type="entry name" value="Tyrosine--tRNA ligase"/>
    <property type="match status" value="1"/>
</dbReference>
<comment type="subcellular location">
    <subcellularLocation>
        <location evidence="1 11">Cytoplasm</location>
    </subcellularLocation>
</comment>
<keyword evidence="8 11" id="KW-0030">Aminoacyl-tRNA synthetase</keyword>
<dbReference type="GO" id="GO:0005829">
    <property type="term" value="C:cytosol"/>
    <property type="evidence" value="ECO:0007669"/>
    <property type="project" value="TreeGrafter"/>
</dbReference>
<reference evidence="14 15" key="1">
    <citation type="submission" date="2017-07" db="EMBL/GenBank/DDBJ databases">
        <title>Complete genome sequence of Actinoalloteichus hoggarensis DSM 45943, type strain of Actinoalloteichus hoggarensis.</title>
        <authorList>
            <person name="Ruckert C."/>
            <person name="Nouioui I."/>
            <person name="Willmese J."/>
            <person name="van Wezel G."/>
            <person name="Klenk H.-P."/>
            <person name="Kalinowski J."/>
            <person name="Zotchev S.B."/>
        </authorList>
    </citation>
    <scope>NUCLEOTIDE SEQUENCE [LARGE SCALE GENOMIC DNA]</scope>
    <source>
        <strain evidence="14 15">DSM 45943</strain>
    </source>
</reference>
<dbReference type="GO" id="GO:0042803">
    <property type="term" value="F:protein homodimerization activity"/>
    <property type="evidence" value="ECO:0007669"/>
    <property type="project" value="UniProtKB-ARBA"/>
</dbReference>
<feature type="short sequence motif" description="'KMSKS' region" evidence="11">
    <location>
        <begin position="237"/>
        <end position="241"/>
    </location>
</feature>
<dbReference type="InterPro" id="IPR024088">
    <property type="entry name" value="Tyr-tRNA-ligase_bac-type"/>
</dbReference>
<dbReference type="AlphaFoldDB" id="A0A221W660"/>
<evidence type="ECO:0000256" key="5">
    <source>
        <dbReference type="ARBA" id="ARBA00022840"/>
    </source>
</evidence>
<protein>
    <recommendedName>
        <fullName evidence="11">Tyrosine--tRNA ligase</fullName>
        <ecNumber evidence="11">6.1.1.1</ecNumber>
    </recommendedName>
    <alternativeName>
        <fullName evidence="11">Tyrosyl-tRNA synthetase</fullName>
        <shortName evidence="11">TyrRS</shortName>
    </alternativeName>
</protein>
<evidence type="ECO:0000259" key="13">
    <source>
        <dbReference type="Pfam" id="PF22421"/>
    </source>
</evidence>
<dbReference type="InterPro" id="IPR014729">
    <property type="entry name" value="Rossmann-like_a/b/a_fold"/>
</dbReference>
<dbReference type="SUPFAM" id="SSF52374">
    <property type="entry name" value="Nucleotidylyl transferase"/>
    <property type="match status" value="1"/>
</dbReference>
<keyword evidence="4 11" id="KW-0547">Nucleotide-binding</keyword>
<dbReference type="NCBIfam" id="TIGR00234">
    <property type="entry name" value="tyrS"/>
    <property type="match status" value="1"/>
</dbReference>
<sequence length="430" mass="47331">MRQNADVSEHIIDELSWRGLIAQSTDSAALRRALDDGPVTLYSGFDPTGPSLHAGHLVPLLTLRRFQLAGHRPILLAGGATGMIGDPRDVGERTLNSVDTVSDWVVRLRGQLERFVDFDDATTGALTENNLHWTGEMTVLEFLRDVGKHFPVNTLLSRETVKRRLETDGISYTEFSYLLLQSNDFLELFRRYGCTLQIGGSDQWGNIVGGVDLIRRVTAQAAHAMTVPLVTDAEGRKFGKSTGGGSVWLDPTMTSPYAWFQYFLNTADSEVGRYLRLFTFLSREEIEELEQATAEKPALRLAQRRLADEMTTLVHGAEETRRVTAASSALFGRGELRELDEATLSSAMAEVPGTELALTEEVTIVELLVASGVAASRGAARRTVAEGGAYVNNGRITDEQWRPTSEDVLPGGWLVIRRGKRHMAGIRVSS</sequence>
<feature type="domain" description="Tyrosine--tRNA ligase SYY-like C-terminal" evidence="13">
    <location>
        <begin position="346"/>
        <end position="422"/>
    </location>
</feature>
<feature type="short sequence motif" description="'HIGH' region" evidence="11">
    <location>
        <begin position="47"/>
        <end position="56"/>
    </location>
</feature>
<evidence type="ECO:0000256" key="12">
    <source>
        <dbReference type="PROSITE-ProRule" id="PRU00182"/>
    </source>
</evidence>
<comment type="catalytic activity">
    <reaction evidence="9 11">
        <text>tRNA(Tyr) + L-tyrosine + ATP = L-tyrosyl-tRNA(Tyr) + AMP + diphosphate + H(+)</text>
        <dbReference type="Rhea" id="RHEA:10220"/>
        <dbReference type="Rhea" id="RHEA-COMP:9706"/>
        <dbReference type="Rhea" id="RHEA-COMP:9707"/>
        <dbReference type="ChEBI" id="CHEBI:15378"/>
        <dbReference type="ChEBI" id="CHEBI:30616"/>
        <dbReference type="ChEBI" id="CHEBI:33019"/>
        <dbReference type="ChEBI" id="CHEBI:58315"/>
        <dbReference type="ChEBI" id="CHEBI:78442"/>
        <dbReference type="ChEBI" id="CHEBI:78536"/>
        <dbReference type="ChEBI" id="CHEBI:456215"/>
        <dbReference type="EC" id="6.1.1.1"/>
    </reaction>
</comment>
<dbReference type="EC" id="6.1.1.1" evidence="11"/>
<dbReference type="Pfam" id="PF22421">
    <property type="entry name" value="SYY_C-terminal"/>
    <property type="match status" value="1"/>
</dbReference>
<dbReference type="SUPFAM" id="SSF55174">
    <property type="entry name" value="Alpha-L RNA-binding motif"/>
    <property type="match status" value="1"/>
</dbReference>
<dbReference type="InterPro" id="IPR036986">
    <property type="entry name" value="S4_RNA-bd_sf"/>
</dbReference>
<gene>
    <name evidence="11 14" type="primary">tyrS</name>
    <name evidence="14" type="ORF">AHOG_19050</name>
</gene>
<dbReference type="FunFam" id="3.40.50.620:FF:000008">
    <property type="entry name" value="Tyrosine--tRNA ligase"/>
    <property type="match status" value="1"/>
</dbReference>
<dbReference type="KEGG" id="ahg:AHOG_19050"/>
<dbReference type="GO" id="GO:0004831">
    <property type="term" value="F:tyrosine-tRNA ligase activity"/>
    <property type="evidence" value="ECO:0007669"/>
    <property type="project" value="UniProtKB-UniRule"/>
</dbReference>
<keyword evidence="6 12" id="KW-0694">RNA-binding</keyword>
<dbReference type="PROSITE" id="PS00178">
    <property type="entry name" value="AA_TRNA_LIGASE_I"/>
    <property type="match status" value="1"/>
</dbReference>
<keyword evidence="15" id="KW-1185">Reference proteome</keyword>
<name>A0A221W660_9PSEU</name>
<evidence type="ECO:0000256" key="1">
    <source>
        <dbReference type="ARBA" id="ARBA00004496"/>
    </source>
</evidence>
<dbReference type="InterPro" id="IPR002305">
    <property type="entry name" value="aa-tRNA-synth_Ic"/>
</dbReference>
<accession>A0A221W660</accession>
<feature type="binding site" evidence="11">
    <location>
        <position position="42"/>
    </location>
    <ligand>
        <name>L-tyrosine</name>
        <dbReference type="ChEBI" id="CHEBI:58315"/>
    </ligand>
</feature>
<dbReference type="Gene3D" id="1.10.240.10">
    <property type="entry name" value="Tyrosyl-Transfer RNA Synthetase"/>
    <property type="match status" value="1"/>
</dbReference>
<dbReference type="Pfam" id="PF00579">
    <property type="entry name" value="tRNA-synt_1b"/>
    <property type="match status" value="1"/>
</dbReference>
<feature type="binding site" evidence="11">
    <location>
        <position position="181"/>
    </location>
    <ligand>
        <name>L-tyrosine</name>
        <dbReference type="ChEBI" id="CHEBI:58315"/>
    </ligand>
</feature>
<feature type="binding site" evidence="11">
    <location>
        <position position="177"/>
    </location>
    <ligand>
        <name>L-tyrosine</name>
        <dbReference type="ChEBI" id="CHEBI:58315"/>
    </ligand>
</feature>
<comment type="subunit">
    <text evidence="11">Homodimer.</text>
</comment>
<dbReference type="GO" id="GO:0006437">
    <property type="term" value="P:tyrosyl-tRNA aminoacylation"/>
    <property type="evidence" value="ECO:0007669"/>
    <property type="project" value="UniProtKB-UniRule"/>
</dbReference>
<evidence type="ECO:0000313" key="15">
    <source>
        <dbReference type="Proteomes" id="UP000204221"/>
    </source>
</evidence>
<dbReference type="InterPro" id="IPR024107">
    <property type="entry name" value="Tyr-tRNA-ligase_bac_1"/>
</dbReference>
<dbReference type="Gene3D" id="3.10.290.10">
    <property type="entry name" value="RNA-binding S4 domain"/>
    <property type="match status" value="1"/>
</dbReference>
<dbReference type="GO" id="GO:0005524">
    <property type="term" value="F:ATP binding"/>
    <property type="evidence" value="ECO:0007669"/>
    <property type="project" value="UniProtKB-UniRule"/>
</dbReference>
<evidence type="ECO:0000256" key="9">
    <source>
        <dbReference type="ARBA" id="ARBA00048248"/>
    </source>
</evidence>